<dbReference type="GeneID" id="11515739"/>
<feature type="compositionally biased region" description="Basic and acidic residues" evidence="1">
    <location>
        <begin position="27"/>
        <end position="37"/>
    </location>
</feature>
<dbReference type="eggNOG" id="ENOG502RKKX">
    <property type="taxonomic scope" value="Eukaryota"/>
</dbReference>
<dbReference type="HOGENOM" id="CLU_1138674_0_0_1"/>
<gene>
    <name evidence="2" type="ORF">THITE_2111110</name>
</gene>
<protein>
    <recommendedName>
        <fullName evidence="4">Prolyl 4-hydroxylase alpha subunit Fe(2+) 2OG dioxygenase domain-containing protein</fullName>
    </recommendedName>
</protein>
<sequence>MIRKHPSAVGRARYQRTVIDSDDDHGYDEKAVQRPEEEPVGQGSTRRLTPSASPALVAQDSDLLPAIAKCLSSIPTGEIAFGGEAGGMPHATLDIFSVGQVSYPYDEHQLCKLKTFAKELRAKQFGINWDDIKKTPTWVIPGSGVTVQHPEWQDFLAGIVARAAEYLGFGNAKLTTELDALYLWEKGSLFRDYHNDYYDPLRVGTLLIILNRDYRGGEVAITCHEREMIFDPAAAKSRSFFIAR</sequence>
<evidence type="ECO:0000313" key="3">
    <source>
        <dbReference type="Proteomes" id="UP000008181"/>
    </source>
</evidence>
<evidence type="ECO:0000313" key="2">
    <source>
        <dbReference type="EMBL" id="AEO64773.1"/>
    </source>
</evidence>
<feature type="region of interest" description="Disordered" evidence="1">
    <location>
        <begin position="1"/>
        <end position="52"/>
    </location>
</feature>
<dbReference type="AlphaFoldDB" id="G2QWJ8"/>
<dbReference type="OrthoDB" id="4590569at2759"/>
<reference evidence="2 3" key="1">
    <citation type="journal article" date="2011" name="Nat. Biotechnol.">
        <title>Comparative genomic analysis of the thermophilic biomass-degrading fungi Myceliophthora thermophila and Thielavia terrestris.</title>
        <authorList>
            <person name="Berka R.M."/>
            <person name="Grigoriev I.V."/>
            <person name="Otillar R."/>
            <person name="Salamov A."/>
            <person name="Grimwood J."/>
            <person name="Reid I."/>
            <person name="Ishmael N."/>
            <person name="John T."/>
            <person name="Darmond C."/>
            <person name="Moisan M.-C."/>
            <person name="Henrissat B."/>
            <person name="Coutinho P.M."/>
            <person name="Lombard V."/>
            <person name="Natvig D.O."/>
            <person name="Lindquist E."/>
            <person name="Schmutz J."/>
            <person name="Lucas S."/>
            <person name="Harris P."/>
            <person name="Powlowski J."/>
            <person name="Bellemare A."/>
            <person name="Taylor D."/>
            <person name="Butler G."/>
            <person name="de Vries R.P."/>
            <person name="Allijn I.E."/>
            <person name="van den Brink J."/>
            <person name="Ushinsky S."/>
            <person name="Storms R."/>
            <person name="Powell A.J."/>
            <person name="Paulsen I.T."/>
            <person name="Elbourne L.D.H."/>
            <person name="Baker S.E."/>
            <person name="Magnuson J."/>
            <person name="LaBoissiere S."/>
            <person name="Clutterbuck A.J."/>
            <person name="Martinez D."/>
            <person name="Wogulis M."/>
            <person name="de Leon A.L."/>
            <person name="Rey M.W."/>
            <person name="Tsang A."/>
        </authorList>
    </citation>
    <scope>NUCLEOTIDE SEQUENCE [LARGE SCALE GENOMIC DNA]</scope>
    <source>
        <strain evidence="3">ATCC 38088 / NRRL 8126</strain>
    </source>
</reference>
<dbReference type="KEGG" id="ttt:THITE_2111110"/>
<organism evidence="2 3">
    <name type="scientific">Thermothielavioides terrestris (strain ATCC 38088 / NRRL 8126)</name>
    <name type="common">Thielavia terrestris</name>
    <dbReference type="NCBI Taxonomy" id="578455"/>
    <lineage>
        <taxon>Eukaryota</taxon>
        <taxon>Fungi</taxon>
        <taxon>Dikarya</taxon>
        <taxon>Ascomycota</taxon>
        <taxon>Pezizomycotina</taxon>
        <taxon>Sordariomycetes</taxon>
        <taxon>Sordariomycetidae</taxon>
        <taxon>Sordariales</taxon>
        <taxon>Chaetomiaceae</taxon>
        <taxon>Thermothielavioides</taxon>
        <taxon>Thermothielavioides terrestris</taxon>
    </lineage>
</organism>
<accession>G2QWJ8</accession>
<evidence type="ECO:0008006" key="4">
    <source>
        <dbReference type="Google" id="ProtNLM"/>
    </source>
</evidence>
<proteinExistence type="predicted"/>
<dbReference type="RefSeq" id="XP_003651109.1">
    <property type="nucleotide sequence ID" value="XM_003651061.1"/>
</dbReference>
<name>G2QWJ8_THETT</name>
<dbReference type="EMBL" id="CP003009">
    <property type="protein sequence ID" value="AEO64773.1"/>
    <property type="molecule type" value="Genomic_DNA"/>
</dbReference>
<dbReference type="Proteomes" id="UP000008181">
    <property type="component" value="Chromosome 1"/>
</dbReference>
<keyword evidence="3" id="KW-1185">Reference proteome</keyword>
<feature type="compositionally biased region" description="Polar residues" evidence="1">
    <location>
        <begin position="42"/>
        <end position="52"/>
    </location>
</feature>
<evidence type="ECO:0000256" key="1">
    <source>
        <dbReference type="SAM" id="MobiDB-lite"/>
    </source>
</evidence>